<protein>
    <submittedName>
        <fullName evidence="2">Uncharacterized protein</fullName>
    </submittedName>
</protein>
<accession>A0A5A8DGR3</accession>
<dbReference type="Gene3D" id="2.130.10.10">
    <property type="entry name" value="YVTN repeat-like/Quinoprotein amine dehydrogenase"/>
    <property type="match status" value="1"/>
</dbReference>
<dbReference type="Proteomes" id="UP000325113">
    <property type="component" value="Unassembled WGS sequence"/>
</dbReference>
<proteinExistence type="predicted"/>
<organism evidence="2 3">
    <name type="scientific">Cafeteria roenbergensis</name>
    <name type="common">Marine flagellate</name>
    <dbReference type="NCBI Taxonomy" id="33653"/>
    <lineage>
        <taxon>Eukaryota</taxon>
        <taxon>Sar</taxon>
        <taxon>Stramenopiles</taxon>
        <taxon>Bigyra</taxon>
        <taxon>Opalozoa</taxon>
        <taxon>Bicosoecida</taxon>
        <taxon>Cafeteriaceae</taxon>
        <taxon>Cafeteria</taxon>
    </lineage>
</organism>
<dbReference type="PANTHER" id="PTHR12239">
    <property type="entry name" value="PROTEIN CBG20215-RELATED"/>
    <property type="match status" value="1"/>
</dbReference>
<dbReference type="PROSITE" id="PS50096">
    <property type="entry name" value="IQ"/>
    <property type="match status" value="2"/>
</dbReference>
<evidence type="ECO:0000313" key="3">
    <source>
        <dbReference type="Proteomes" id="UP000325113"/>
    </source>
</evidence>
<evidence type="ECO:0000256" key="1">
    <source>
        <dbReference type="SAM" id="MobiDB-lite"/>
    </source>
</evidence>
<evidence type="ECO:0000313" key="2">
    <source>
        <dbReference type="EMBL" id="KAA0164239.1"/>
    </source>
</evidence>
<feature type="compositionally biased region" description="Low complexity" evidence="1">
    <location>
        <begin position="658"/>
        <end position="674"/>
    </location>
</feature>
<feature type="region of interest" description="Disordered" evidence="1">
    <location>
        <begin position="657"/>
        <end position="697"/>
    </location>
</feature>
<comment type="caution">
    <text evidence="2">The sequence shown here is derived from an EMBL/GenBank/DDBJ whole genome shotgun (WGS) entry which is preliminary data.</text>
</comment>
<gene>
    <name evidence="2" type="ORF">FNF31_02475</name>
</gene>
<dbReference type="SUPFAM" id="SSF50978">
    <property type="entry name" value="WD40 repeat-like"/>
    <property type="match status" value="1"/>
</dbReference>
<dbReference type="AlphaFoldDB" id="A0A5A8DGR3"/>
<reference evidence="2 3" key="1">
    <citation type="submission" date="2019-07" db="EMBL/GenBank/DDBJ databases">
        <title>Genomes of Cafeteria roenbergensis.</title>
        <authorList>
            <person name="Fischer M.G."/>
            <person name="Hackl T."/>
            <person name="Roman M."/>
        </authorList>
    </citation>
    <scope>NUCLEOTIDE SEQUENCE [LARGE SCALE GENOMIC DNA]</scope>
    <source>
        <strain evidence="2 3">Cflag</strain>
    </source>
</reference>
<name>A0A5A8DGR3_CAFRO</name>
<sequence length="890" mass="93043">MATADMGPWLHAEPFLPPAACPTFNCIDACGTHMVAGTSDAAVAVIRVRDAAAEADGPDASAYLRKARLPSPRAGEAVTAIALSPCSRLAGLGTSSGRVFVLQVFAPDAHKDLFVAGAVHDHGTSVSSITFCYSGARVFSGDSSGGVMCTHVPQGVHATAPVGPVPALPALSLPSLHCHSHSSRAFREAEARRAAAASVAAAANPTALLGAAARGLGGLFGGLRRAAAPGPEAGAATGLLSGPAAASSAATPGKQPAAAAAAAQPASAAPEAARTCPVHMCDPASPVRQIRLSRRADNVELVAISTEVATTVVSVTRAFRPTYIPPGAAPAPVLPPADEPAARNVGSKPREAPMGALWSKDHAVASSAAPGERLLICARPGFRLWVAEHATGKVARTIKLELKGLAPSGLVGSASDVASEEKASRTEHALGVLAWASITMPGEQCPDGSSADGLPIAGFEDAICSIGPRALHILSVGKSAETAAVLQWTGVAKGWHIADFAVIPPPAVAISASRALTLAGSTLLCLLRSDGSSDAGPGAAVVRLSQVPLNTLRHRVAKVTGAPCIPARPFKWPGIACLTDGSTKPADAKLASQQGSELTQAHSAAVTIQCAWRSAIARSDADMRFAAAQAIHHLVKGWMVRVAYKKRLVALKATSIEPSSRPAAAPGSGATSPGVAQEDEARSKAEEEARLKAEEEARLKAEEEARLKAEEEARLKAEEEARSKAEEEARLKAEEEEARVKAEEEARLKAEEEARLKAEEEARLKAEEEARLKAEEEARLKAEEEARLKAEEEARLKAEEEARLKAEEEARLKAEEEARLKAEEEARLKAEEEARLKAEEEARLKAEEEARLKAEEEARLKAEEARLKAEEEARLKAEEEARLKAEEEAR</sequence>
<feature type="region of interest" description="Disordered" evidence="1">
    <location>
        <begin position="711"/>
        <end position="890"/>
    </location>
</feature>
<dbReference type="InterPro" id="IPR015943">
    <property type="entry name" value="WD40/YVTN_repeat-like_dom_sf"/>
</dbReference>
<dbReference type="PANTHER" id="PTHR12239:SF41">
    <property type="entry name" value="MEMBRANE ASSOCIATED PROTEIN, PUTATIVE-RELATED"/>
    <property type="match status" value="1"/>
</dbReference>
<feature type="compositionally biased region" description="Basic and acidic residues" evidence="1">
    <location>
        <begin position="679"/>
        <end position="697"/>
    </location>
</feature>
<dbReference type="InterPro" id="IPR052293">
    <property type="entry name" value="SRRP"/>
</dbReference>
<dbReference type="EMBL" id="VLTM01000018">
    <property type="protein sequence ID" value="KAA0164239.1"/>
    <property type="molecule type" value="Genomic_DNA"/>
</dbReference>
<dbReference type="InterPro" id="IPR036322">
    <property type="entry name" value="WD40_repeat_dom_sf"/>
</dbReference>